<proteinExistence type="predicted"/>
<dbReference type="EMBL" id="CAJVPY010008624">
    <property type="protein sequence ID" value="CAG8698538.1"/>
    <property type="molecule type" value="Genomic_DNA"/>
</dbReference>
<evidence type="ECO:0000313" key="1">
    <source>
        <dbReference type="EMBL" id="CAG8698538.1"/>
    </source>
</evidence>
<reference evidence="1" key="1">
    <citation type="submission" date="2021-06" db="EMBL/GenBank/DDBJ databases">
        <authorList>
            <person name="Kallberg Y."/>
            <person name="Tangrot J."/>
            <person name="Rosling A."/>
        </authorList>
    </citation>
    <scope>NUCLEOTIDE SEQUENCE</scope>
    <source>
        <strain evidence="1">MA453B</strain>
    </source>
</reference>
<organism evidence="1 2">
    <name type="scientific">Dentiscutata erythropus</name>
    <dbReference type="NCBI Taxonomy" id="1348616"/>
    <lineage>
        <taxon>Eukaryota</taxon>
        <taxon>Fungi</taxon>
        <taxon>Fungi incertae sedis</taxon>
        <taxon>Mucoromycota</taxon>
        <taxon>Glomeromycotina</taxon>
        <taxon>Glomeromycetes</taxon>
        <taxon>Diversisporales</taxon>
        <taxon>Gigasporaceae</taxon>
        <taxon>Dentiscutata</taxon>
    </lineage>
</organism>
<dbReference type="Proteomes" id="UP000789405">
    <property type="component" value="Unassembled WGS sequence"/>
</dbReference>
<evidence type="ECO:0000313" key="2">
    <source>
        <dbReference type="Proteomes" id="UP000789405"/>
    </source>
</evidence>
<dbReference type="AlphaFoldDB" id="A0A9N9HNW1"/>
<accession>A0A9N9HNW1</accession>
<name>A0A9N9HNW1_9GLOM</name>
<sequence>ENKLLSNFSSKETNDDKWKILEFKFANMTREEKFDKRGLILRLDIKRLIEILEKIEPNLVNSWLQNFIDSIDINENDSFYNTKLRIKQLEYIIYNELIPNLYKVHYGSYSVHLERVCITTIKIKSLQYCSKQAPMINYYNNDPVSEAINESESDAKLKNNFVEIQNPDYQTVSETIIKAQHGNSDDADEQIDNRIIEIQQGINIVKDIIKVDCLNFRNWIENTNNEIVELLEEINSENTKLNVKLWGPTAYEDGIKQVNYSCKNKIKPPGRLRSFCSTTSKSKVESKSDQFNITSIQKIL</sequence>
<comment type="caution">
    <text evidence="1">The sequence shown here is derived from an EMBL/GenBank/DDBJ whole genome shotgun (WGS) entry which is preliminary data.</text>
</comment>
<protein>
    <submittedName>
        <fullName evidence="1">28150_t:CDS:1</fullName>
    </submittedName>
</protein>
<dbReference type="OrthoDB" id="2446476at2759"/>
<feature type="non-terminal residue" evidence="1">
    <location>
        <position position="300"/>
    </location>
</feature>
<gene>
    <name evidence="1" type="ORF">DERYTH_LOCUS12835</name>
</gene>
<keyword evidence="2" id="KW-1185">Reference proteome</keyword>